<name>A0A0N4V267_ENTVE</name>
<keyword evidence="2" id="KW-1185">Reference proteome</keyword>
<dbReference type="EMBL" id="UXUI01007684">
    <property type="protein sequence ID" value="VDD88647.1"/>
    <property type="molecule type" value="Genomic_DNA"/>
</dbReference>
<reference evidence="3" key="1">
    <citation type="submission" date="2017-02" db="UniProtKB">
        <authorList>
            <consortium name="WormBaseParasite"/>
        </authorList>
    </citation>
    <scope>IDENTIFICATION</scope>
</reference>
<dbReference type="WBParaSite" id="EVEC_0000408101-mRNA-1">
    <property type="protein sequence ID" value="EVEC_0000408101-mRNA-1"/>
    <property type="gene ID" value="EVEC_0000408101"/>
</dbReference>
<evidence type="ECO:0000313" key="3">
    <source>
        <dbReference type="WBParaSite" id="EVEC_0000408101-mRNA-1"/>
    </source>
</evidence>
<gene>
    <name evidence="1" type="ORF">EVEC_LOCUS3789</name>
</gene>
<accession>A0A0N4V267</accession>
<evidence type="ECO:0000313" key="2">
    <source>
        <dbReference type="Proteomes" id="UP000274131"/>
    </source>
</evidence>
<organism evidence="3">
    <name type="scientific">Enterobius vermicularis</name>
    <name type="common">Human pinworm</name>
    <dbReference type="NCBI Taxonomy" id="51028"/>
    <lineage>
        <taxon>Eukaryota</taxon>
        <taxon>Metazoa</taxon>
        <taxon>Ecdysozoa</taxon>
        <taxon>Nematoda</taxon>
        <taxon>Chromadorea</taxon>
        <taxon>Rhabditida</taxon>
        <taxon>Spirurina</taxon>
        <taxon>Oxyuridomorpha</taxon>
        <taxon>Oxyuroidea</taxon>
        <taxon>Oxyuridae</taxon>
        <taxon>Enterobius</taxon>
    </lineage>
</organism>
<dbReference type="AlphaFoldDB" id="A0A0N4V267"/>
<evidence type="ECO:0000313" key="1">
    <source>
        <dbReference type="EMBL" id="VDD88647.1"/>
    </source>
</evidence>
<protein>
    <submittedName>
        <fullName evidence="3">Transmembrane protein</fullName>
    </submittedName>
</protein>
<sequence>MSSFYLSSCPPVPQPSGLCASCSVYLSDKAYQLLSRYPRISFFFLFVSFAFQRHFPGVAVQLVPQVLNMQTKVVEEHQANSAFLFFQPLPGVRFRQGGNAQPFFLNARHLLRRLKEVGHHLRLRLSSLMRGVFSSFGLGVQTEILSFLSLNPKIVAGASISGVHIE</sequence>
<proteinExistence type="predicted"/>
<reference evidence="1 2" key="2">
    <citation type="submission" date="2018-10" db="EMBL/GenBank/DDBJ databases">
        <authorList>
            <consortium name="Pathogen Informatics"/>
        </authorList>
    </citation>
    <scope>NUCLEOTIDE SEQUENCE [LARGE SCALE GENOMIC DNA]</scope>
</reference>
<dbReference type="Proteomes" id="UP000274131">
    <property type="component" value="Unassembled WGS sequence"/>
</dbReference>